<protein>
    <submittedName>
        <fullName evidence="1">Uncharacterized protein</fullName>
    </submittedName>
</protein>
<proteinExistence type="predicted"/>
<keyword evidence="2" id="KW-1185">Reference proteome</keyword>
<comment type="caution">
    <text evidence="1">The sequence shown here is derived from an EMBL/GenBank/DDBJ whole genome shotgun (WGS) entry which is preliminary data.</text>
</comment>
<name>A0A427Y7H4_9TREE</name>
<evidence type="ECO:0000313" key="2">
    <source>
        <dbReference type="Proteomes" id="UP000279259"/>
    </source>
</evidence>
<evidence type="ECO:0000313" key="1">
    <source>
        <dbReference type="EMBL" id="RSH87035.1"/>
    </source>
</evidence>
<dbReference type="Proteomes" id="UP000279259">
    <property type="component" value="Unassembled WGS sequence"/>
</dbReference>
<gene>
    <name evidence="1" type="ORF">EHS25_003523</name>
</gene>
<sequence>MQNVLDTAKSVASTAATHASNLASTAAEYAGLTHTHGDEHAHRSTLPPDATAGEVKKMDAEGLAVFEGKEVRHECLVKINQLALDDKKHGLKELASLDLVTEGGQRGIDFYHPQRYFTVHRPMGTDYIGEVEIEEGKCIHIRCHKANGASHATFHSIDTRPGSEGGAVFTKGERLGWFDY</sequence>
<accession>A0A427Y7H4</accession>
<dbReference type="OrthoDB" id="2429551at2759"/>
<organism evidence="1 2">
    <name type="scientific">Saitozyma podzolica</name>
    <dbReference type="NCBI Taxonomy" id="1890683"/>
    <lineage>
        <taxon>Eukaryota</taxon>
        <taxon>Fungi</taxon>
        <taxon>Dikarya</taxon>
        <taxon>Basidiomycota</taxon>
        <taxon>Agaricomycotina</taxon>
        <taxon>Tremellomycetes</taxon>
        <taxon>Tremellales</taxon>
        <taxon>Trimorphomycetaceae</taxon>
        <taxon>Saitozyma</taxon>
    </lineage>
</organism>
<dbReference type="AlphaFoldDB" id="A0A427Y7H4"/>
<dbReference type="EMBL" id="RSCD01000018">
    <property type="protein sequence ID" value="RSH87035.1"/>
    <property type="molecule type" value="Genomic_DNA"/>
</dbReference>
<reference evidence="1 2" key="1">
    <citation type="submission" date="2018-11" db="EMBL/GenBank/DDBJ databases">
        <title>Genome sequence of Saitozyma podzolica DSM 27192.</title>
        <authorList>
            <person name="Aliyu H."/>
            <person name="Gorte O."/>
            <person name="Ochsenreither K."/>
        </authorList>
    </citation>
    <scope>NUCLEOTIDE SEQUENCE [LARGE SCALE GENOMIC DNA]</scope>
    <source>
        <strain evidence="1 2">DSM 27192</strain>
    </source>
</reference>